<dbReference type="InterPro" id="IPR015422">
    <property type="entry name" value="PyrdxlP-dep_Trfase_small"/>
</dbReference>
<dbReference type="InterPro" id="IPR015421">
    <property type="entry name" value="PyrdxlP-dep_Trfase_major"/>
</dbReference>
<evidence type="ECO:0000256" key="4">
    <source>
        <dbReference type="RuleBase" id="RU004508"/>
    </source>
</evidence>
<organism evidence="5 6">
    <name type="scientific">Roseovarius litoreus</name>
    <dbReference type="NCBI Taxonomy" id="1155722"/>
    <lineage>
        <taxon>Bacteria</taxon>
        <taxon>Pseudomonadati</taxon>
        <taxon>Pseudomonadota</taxon>
        <taxon>Alphaproteobacteria</taxon>
        <taxon>Rhodobacterales</taxon>
        <taxon>Roseobacteraceae</taxon>
        <taxon>Roseovarius</taxon>
    </lineage>
</organism>
<accession>A0A1M7CIT3</accession>
<dbReference type="Gene3D" id="3.90.1150.10">
    <property type="entry name" value="Aspartate Aminotransferase, domain 1"/>
    <property type="match status" value="1"/>
</dbReference>
<comment type="similarity">
    <text evidence="1 4">Belongs to the DegT/DnrJ/EryC1 family.</text>
</comment>
<dbReference type="AlphaFoldDB" id="A0A1M7CIT3"/>
<protein>
    <submittedName>
        <fullName evidence="5">dTDP-4-amino-4,6-dideoxygalactose transaminase</fullName>
    </submittedName>
</protein>
<dbReference type="InterPro" id="IPR015424">
    <property type="entry name" value="PyrdxlP-dep_Trfase"/>
</dbReference>
<dbReference type="Proteomes" id="UP000322545">
    <property type="component" value="Unassembled WGS sequence"/>
</dbReference>
<dbReference type="GO" id="GO:0000271">
    <property type="term" value="P:polysaccharide biosynthetic process"/>
    <property type="evidence" value="ECO:0007669"/>
    <property type="project" value="TreeGrafter"/>
</dbReference>
<evidence type="ECO:0000256" key="3">
    <source>
        <dbReference type="PIRSR" id="PIRSR000390-2"/>
    </source>
</evidence>
<dbReference type="Gene3D" id="3.40.640.10">
    <property type="entry name" value="Type I PLP-dependent aspartate aminotransferase-like (Major domain)"/>
    <property type="match status" value="1"/>
</dbReference>
<gene>
    <name evidence="5" type="ORF">SAMN05443432_102159</name>
</gene>
<dbReference type="SUPFAM" id="SSF53383">
    <property type="entry name" value="PLP-dependent transferases"/>
    <property type="match status" value="1"/>
</dbReference>
<name>A0A1M7CIT3_9RHOB</name>
<keyword evidence="6" id="KW-1185">Reference proteome</keyword>
<evidence type="ECO:0000313" key="5">
    <source>
        <dbReference type="EMBL" id="SHL66709.1"/>
    </source>
</evidence>
<keyword evidence="3 4" id="KW-0663">Pyridoxal phosphate</keyword>
<reference evidence="5 6" key="1">
    <citation type="submission" date="2016-11" db="EMBL/GenBank/DDBJ databases">
        <authorList>
            <person name="Varghese N."/>
            <person name="Submissions S."/>
        </authorList>
    </citation>
    <scope>NUCLEOTIDE SEQUENCE [LARGE SCALE GENOMIC DNA]</scope>
    <source>
        <strain evidence="5 6">DSM 28249</strain>
    </source>
</reference>
<dbReference type="PANTHER" id="PTHR30244">
    <property type="entry name" value="TRANSAMINASE"/>
    <property type="match status" value="1"/>
</dbReference>
<dbReference type="PIRSF" id="PIRSF000390">
    <property type="entry name" value="PLP_StrS"/>
    <property type="match status" value="1"/>
</dbReference>
<dbReference type="GO" id="GO:0008483">
    <property type="term" value="F:transaminase activity"/>
    <property type="evidence" value="ECO:0007669"/>
    <property type="project" value="TreeGrafter"/>
</dbReference>
<proteinExistence type="inferred from homology"/>
<evidence type="ECO:0000256" key="2">
    <source>
        <dbReference type="PIRSR" id="PIRSR000390-1"/>
    </source>
</evidence>
<dbReference type="GO" id="GO:0030170">
    <property type="term" value="F:pyridoxal phosphate binding"/>
    <property type="evidence" value="ECO:0007669"/>
    <property type="project" value="TreeGrafter"/>
</dbReference>
<feature type="modified residue" description="N6-(pyridoxal phosphate)lysine" evidence="3">
    <location>
        <position position="207"/>
    </location>
</feature>
<dbReference type="EMBL" id="FRCB01000002">
    <property type="protein sequence ID" value="SHL66709.1"/>
    <property type="molecule type" value="Genomic_DNA"/>
</dbReference>
<dbReference type="Pfam" id="PF01041">
    <property type="entry name" value="DegT_DnrJ_EryC1"/>
    <property type="match status" value="1"/>
</dbReference>
<dbReference type="PANTHER" id="PTHR30244:SF34">
    <property type="entry name" value="DTDP-4-AMINO-4,6-DIDEOXYGALACTOSE TRANSAMINASE"/>
    <property type="match status" value="1"/>
</dbReference>
<dbReference type="InterPro" id="IPR000653">
    <property type="entry name" value="DegT/StrS_aminotransferase"/>
</dbReference>
<evidence type="ECO:0000256" key="1">
    <source>
        <dbReference type="ARBA" id="ARBA00037999"/>
    </source>
</evidence>
<sequence>MPNPLTRTGNNRKEYAMTDVFKGSFTQQESIPEEGIAAAVEVMRSGRLHRYNLVGDEVGETGLLEREFAAYTGARYALAVASGGYAMATALRAVGVRPGQKVLTNAFTLAPVPGAIASVGAVPVFVGVTEDLVIDLDDLEAKSDQADILMLSHMRGHLCDMERLMEICDRAGITVLEDCAHTMGAAWKGRASGRWGKVGCYSTQTYKHMNSGEGGFLVTDDDEIAARATMLSGSYMLYGRNGTVPPEEIFADVKYETPNVSGRMDHLRAAILRPQLARLDSQCAAWNARYRKVEEGLRGTPGLRLVERPEEERFVGSSIQFLLLDWDETAVGEVVARCLRRGVELKWFGGAEPVGFTSRYDSWRYAPSEPMPKSDRILKSILDMRLPLTFSLEDCALIARIIRAEVGAVWQGAQA</sequence>
<evidence type="ECO:0000313" key="6">
    <source>
        <dbReference type="Proteomes" id="UP000322545"/>
    </source>
</evidence>
<feature type="active site" description="Proton acceptor" evidence="2">
    <location>
        <position position="207"/>
    </location>
</feature>